<dbReference type="PANTHER" id="PTHR30055">
    <property type="entry name" value="HTH-TYPE TRANSCRIPTIONAL REGULATOR RUTR"/>
    <property type="match status" value="1"/>
</dbReference>
<dbReference type="Gene3D" id="1.10.10.60">
    <property type="entry name" value="Homeodomain-like"/>
    <property type="match status" value="1"/>
</dbReference>
<proteinExistence type="predicted"/>
<dbReference type="InterPro" id="IPR050109">
    <property type="entry name" value="HTH-type_TetR-like_transc_reg"/>
</dbReference>
<name>A0AAE4R8S9_9ACTN</name>
<dbReference type="GO" id="GO:0000976">
    <property type="term" value="F:transcription cis-regulatory region binding"/>
    <property type="evidence" value="ECO:0007669"/>
    <property type="project" value="TreeGrafter"/>
</dbReference>
<evidence type="ECO:0000256" key="1">
    <source>
        <dbReference type="ARBA" id="ARBA00023015"/>
    </source>
</evidence>
<evidence type="ECO:0000259" key="6">
    <source>
        <dbReference type="PROSITE" id="PS50977"/>
    </source>
</evidence>
<dbReference type="Pfam" id="PF16859">
    <property type="entry name" value="TetR_C_11"/>
    <property type="match status" value="1"/>
</dbReference>
<dbReference type="InterPro" id="IPR036271">
    <property type="entry name" value="Tet_transcr_reg_TetR-rel_C_sf"/>
</dbReference>
<dbReference type="SUPFAM" id="SSF46689">
    <property type="entry name" value="Homeodomain-like"/>
    <property type="match status" value="1"/>
</dbReference>
<evidence type="ECO:0000256" key="2">
    <source>
        <dbReference type="ARBA" id="ARBA00023125"/>
    </source>
</evidence>
<keyword evidence="2 4" id="KW-0238">DNA-binding</keyword>
<evidence type="ECO:0000256" key="3">
    <source>
        <dbReference type="ARBA" id="ARBA00023163"/>
    </source>
</evidence>
<dbReference type="InterPro" id="IPR001647">
    <property type="entry name" value="HTH_TetR"/>
</dbReference>
<dbReference type="SUPFAM" id="SSF48498">
    <property type="entry name" value="Tetracyclin repressor-like, C-terminal domain"/>
    <property type="match status" value="1"/>
</dbReference>
<dbReference type="AlphaFoldDB" id="A0AAE4R8S9"/>
<evidence type="ECO:0000256" key="4">
    <source>
        <dbReference type="PROSITE-ProRule" id="PRU00335"/>
    </source>
</evidence>
<dbReference type="InterPro" id="IPR009057">
    <property type="entry name" value="Homeodomain-like_sf"/>
</dbReference>
<feature type="region of interest" description="Disordered" evidence="5">
    <location>
        <begin position="1"/>
        <end position="27"/>
    </location>
</feature>
<feature type="DNA-binding region" description="H-T-H motif" evidence="4">
    <location>
        <begin position="50"/>
        <end position="69"/>
    </location>
</feature>
<dbReference type="RefSeq" id="WP_191834700.1">
    <property type="nucleotide sequence ID" value="NZ_CP091855.1"/>
</dbReference>
<dbReference type="GeneID" id="77171006"/>
<accession>A0AAE4R8S9</accession>
<dbReference type="PANTHER" id="PTHR30055:SF148">
    <property type="entry name" value="TETR-FAMILY TRANSCRIPTIONAL REGULATOR"/>
    <property type="match status" value="1"/>
</dbReference>
<dbReference type="Proteomes" id="UP001185922">
    <property type="component" value="Unassembled WGS sequence"/>
</dbReference>
<dbReference type="InterPro" id="IPR011075">
    <property type="entry name" value="TetR_C"/>
</dbReference>
<keyword evidence="1" id="KW-0805">Transcription regulation</keyword>
<gene>
    <name evidence="7" type="ORF">R3Q15_19055</name>
</gene>
<reference evidence="7" key="1">
    <citation type="submission" date="2023-10" db="EMBL/GenBank/DDBJ databases">
        <title>Development of a sustainable strategy for remediation of hydrocarbon-contaminated territories based on the waste exchange concept.</title>
        <authorList>
            <person name="Krivoruchko A."/>
        </authorList>
    </citation>
    <scope>NUCLEOTIDE SEQUENCE</scope>
    <source>
        <strain evidence="7">IEGM 1279</strain>
    </source>
</reference>
<organism evidence="7 8">
    <name type="scientific">Gordonia amicalis</name>
    <dbReference type="NCBI Taxonomy" id="89053"/>
    <lineage>
        <taxon>Bacteria</taxon>
        <taxon>Bacillati</taxon>
        <taxon>Actinomycetota</taxon>
        <taxon>Actinomycetes</taxon>
        <taxon>Mycobacteriales</taxon>
        <taxon>Gordoniaceae</taxon>
        <taxon>Gordonia</taxon>
    </lineage>
</organism>
<keyword evidence="3" id="KW-0804">Transcription</keyword>
<dbReference type="Gene3D" id="1.10.357.10">
    <property type="entry name" value="Tetracycline Repressor, domain 2"/>
    <property type="match status" value="1"/>
</dbReference>
<comment type="caution">
    <text evidence="7">The sequence shown here is derived from an EMBL/GenBank/DDBJ whole genome shotgun (WGS) entry which is preliminary data.</text>
</comment>
<dbReference type="PROSITE" id="PS50977">
    <property type="entry name" value="HTH_TETR_2"/>
    <property type="match status" value="1"/>
</dbReference>
<feature type="domain" description="HTH tetR-type" evidence="6">
    <location>
        <begin position="27"/>
        <end position="87"/>
    </location>
</feature>
<dbReference type="GO" id="GO:0003700">
    <property type="term" value="F:DNA-binding transcription factor activity"/>
    <property type="evidence" value="ECO:0007669"/>
    <property type="project" value="TreeGrafter"/>
</dbReference>
<evidence type="ECO:0000313" key="8">
    <source>
        <dbReference type="Proteomes" id="UP001185922"/>
    </source>
</evidence>
<protein>
    <submittedName>
        <fullName evidence="7">TetR/AcrR family transcriptional regulator C-terminal ligand-binding domain-containing protein</fullName>
    </submittedName>
</protein>
<dbReference type="EMBL" id="JAWLKH010000024">
    <property type="protein sequence ID" value="MDV6313962.1"/>
    <property type="molecule type" value="Genomic_DNA"/>
</dbReference>
<evidence type="ECO:0000313" key="7">
    <source>
        <dbReference type="EMBL" id="MDV6313962.1"/>
    </source>
</evidence>
<evidence type="ECO:0000256" key="5">
    <source>
        <dbReference type="SAM" id="MobiDB-lite"/>
    </source>
</evidence>
<sequence length="213" mass="22899">MAMGSTTSQSDSADAAPRARRPGGRSARVQSAVYAAVGQLVGAGQRDTMTIPEVADLAGVNPTSIYRRWGSIDVLLGEVAVAALTQGEPLPDTGVLREDVAEWARVIAADIGRPKRRAYLRAMVAARDDVVEVCPCWEIRREQAEEMIARARARGESAPSVRQLLDHVIAPLYHHAVFGLAVDDAYVAELIDDVVSMFSSRPGDPLPGDRVRA</sequence>
<feature type="compositionally biased region" description="Low complexity" evidence="5">
    <location>
        <begin position="1"/>
        <end position="16"/>
    </location>
</feature>